<organism evidence="2 3">
    <name type="scientific">SAR324 cluster bacterium</name>
    <dbReference type="NCBI Taxonomy" id="2024889"/>
    <lineage>
        <taxon>Bacteria</taxon>
        <taxon>Deltaproteobacteria</taxon>
        <taxon>SAR324 cluster</taxon>
    </lineage>
</organism>
<evidence type="ECO:0008006" key="4">
    <source>
        <dbReference type="Google" id="ProtNLM"/>
    </source>
</evidence>
<evidence type="ECO:0000256" key="1">
    <source>
        <dbReference type="SAM" id="Phobius"/>
    </source>
</evidence>
<feature type="non-terminal residue" evidence="2">
    <location>
        <position position="1"/>
    </location>
</feature>
<accession>A0A7X9FPA1</accession>
<keyword evidence="1" id="KW-0472">Membrane</keyword>
<dbReference type="Proteomes" id="UP000524246">
    <property type="component" value="Unassembled WGS sequence"/>
</dbReference>
<keyword evidence="1" id="KW-1133">Transmembrane helix</keyword>
<reference evidence="2 3" key="1">
    <citation type="journal article" date="2020" name="Biotechnol. Biofuels">
        <title>New insights from the biogas microbiome by comprehensive genome-resolved metagenomics of nearly 1600 species originating from multiple anaerobic digesters.</title>
        <authorList>
            <person name="Campanaro S."/>
            <person name="Treu L."/>
            <person name="Rodriguez-R L.M."/>
            <person name="Kovalovszki A."/>
            <person name="Ziels R.M."/>
            <person name="Maus I."/>
            <person name="Zhu X."/>
            <person name="Kougias P.G."/>
            <person name="Basile A."/>
            <person name="Luo G."/>
            <person name="Schluter A."/>
            <person name="Konstantinidis K.T."/>
            <person name="Angelidaki I."/>
        </authorList>
    </citation>
    <scope>NUCLEOTIDE SEQUENCE [LARGE SCALE GENOMIC DNA]</scope>
    <source>
        <strain evidence="2">AS27yjCOA_65</strain>
    </source>
</reference>
<protein>
    <recommendedName>
        <fullName evidence="4">ABC transporter permease</fullName>
    </recommendedName>
</protein>
<dbReference type="AlphaFoldDB" id="A0A7X9FPA1"/>
<evidence type="ECO:0000313" key="2">
    <source>
        <dbReference type="EMBL" id="NMC61726.1"/>
    </source>
</evidence>
<dbReference type="EMBL" id="JAAZON010000033">
    <property type="protein sequence ID" value="NMC61726.1"/>
    <property type="molecule type" value="Genomic_DNA"/>
</dbReference>
<evidence type="ECO:0000313" key="3">
    <source>
        <dbReference type="Proteomes" id="UP000524246"/>
    </source>
</evidence>
<gene>
    <name evidence="2" type="ORF">GYA55_01015</name>
</gene>
<proteinExistence type="predicted"/>
<name>A0A7X9FPA1_9DELT</name>
<feature type="transmembrane region" description="Helical" evidence="1">
    <location>
        <begin position="31"/>
        <end position="54"/>
    </location>
</feature>
<keyword evidence="1" id="KW-0812">Transmembrane</keyword>
<sequence>GLSSLQIDAVLYTVQALIGLQIVLAETALTWYRYALLAGAYVLGIAFFTVLHYMHKRRQG</sequence>
<comment type="caution">
    <text evidence="2">The sequence shown here is derived from an EMBL/GenBank/DDBJ whole genome shotgun (WGS) entry which is preliminary data.</text>
</comment>